<keyword evidence="3" id="KW-0963">Cytoplasm</keyword>
<dbReference type="GO" id="GO:0044780">
    <property type="term" value="P:bacterial-type flagellum assembly"/>
    <property type="evidence" value="ECO:0007669"/>
    <property type="project" value="InterPro"/>
</dbReference>
<dbReference type="CDD" id="cd16098">
    <property type="entry name" value="FliS"/>
    <property type="match status" value="1"/>
</dbReference>
<proteinExistence type="inferred from homology"/>
<dbReference type="AlphaFoldDB" id="A0A1W1BCA5"/>
<organism evidence="6">
    <name type="scientific">hydrothermal vent metagenome</name>
    <dbReference type="NCBI Taxonomy" id="652676"/>
    <lineage>
        <taxon>unclassified sequences</taxon>
        <taxon>metagenomes</taxon>
        <taxon>ecological metagenomes</taxon>
    </lineage>
</organism>
<keyword evidence="6" id="KW-0282">Flagellum</keyword>
<dbReference type="Pfam" id="PF02561">
    <property type="entry name" value="FliS"/>
    <property type="match status" value="1"/>
</dbReference>
<dbReference type="GO" id="GO:0071973">
    <property type="term" value="P:bacterial-type flagellum-dependent cell motility"/>
    <property type="evidence" value="ECO:0007669"/>
    <property type="project" value="TreeGrafter"/>
</dbReference>
<dbReference type="InterPro" id="IPR003713">
    <property type="entry name" value="FliS"/>
</dbReference>
<dbReference type="InterPro" id="IPR036584">
    <property type="entry name" value="FliS_sf"/>
</dbReference>
<keyword evidence="5" id="KW-0143">Chaperone</keyword>
<comment type="similarity">
    <text evidence="2">Belongs to the FliS family.</text>
</comment>
<evidence type="ECO:0000313" key="6">
    <source>
        <dbReference type="EMBL" id="SFV51113.1"/>
    </source>
</evidence>
<evidence type="ECO:0000256" key="5">
    <source>
        <dbReference type="ARBA" id="ARBA00023186"/>
    </source>
</evidence>
<reference evidence="6" key="1">
    <citation type="submission" date="2016-10" db="EMBL/GenBank/DDBJ databases">
        <authorList>
            <person name="de Groot N.N."/>
        </authorList>
    </citation>
    <scope>NUCLEOTIDE SEQUENCE</scope>
</reference>
<keyword evidence="4" id="KW-1005">Bacterial flagellum biogenesis</keyword>
<dbReference type="GO" id="GO:0005829">
    <property type="term" value="C:cytosol"/>
    <property type="evidence" value="ECO:0007669"/>
    <property type="project" value="UniProtKB-SubCell"/>
</dbReference>
<evidence type="ECO:0000256" key="1">
    <source>
        <dbReference type="ARBA" id="ARBA00004514"/>
    </source>
</evidence>
<dbReference type="PANTHER" id="PTHR34773">
    <property type="entry name" value="FLAGELLAR SECRETION CHAPERONE FLIS"/>
    <property type="match status" value="1"/>
</dbReference>
<dbReference type="NCBIfam" id="TIGR00208">
    <property type="entry name" value="fliS"/>
    <property type="match status" value="1"/>
</dbReference>
<dbReference type="PANTHER" id="PTHR34773:SF1">
    <property type="entry name" value="FLAGELLAR SECRETION CHAPERONE FLIS"/>
    <property type="match status" value="1"/>
</dbReference>
<sequence>MSTNLAYSIYAQNNIGVESPAKLVEMMYEGILRFNAQAKKAIEKEDVEKRAYWINRSIAVISELLATINYDAGNVSMYLSGLYTYQIKLLTEANVENDKSKIDTVNNVFRGLLEAWRETNGLA</sequence>
<protein>
    <submittedName>
        <fullName evidence="6">Flagellar biosynthesis protein FliS</fullName>
    </submittedName>
</protein>
<keyword evidence="6" id="KW-0969">Cilium</keyword>
<evidence type="ECO:0000256" key="4">
    <source>
        <dbReference type="ARBA" id="ARBA00022795"/>
    </source>
</evidence>
<gene>
    <name evidence="6" type="ORF">MNB_SM-7-129</name>
</gene>
<accession>A0A1W1BCA5</accession>
<evidence type="ECO:0000256" key="3">
    <source>
        <dbReference type="ARBA" id="ARBA00022490"/>
    </source>
</evidence>
<comment type="subcellular location">
    <subcellularLocation>
        <location evidence="1">Cytoplasm</location>
        <location evidence="1">Cytosol</location>
    </subcellularLocation>
</comment>
<name>A0A1W1BCA5_9ZZZZ</name>
<keyword evidence="6" id="KW-0966">Cell projection</keyword>
<dbReference type="PIRSF" id="PIRSF039090">
    <property type="entry name" value="Flis"/>
    <property type="match status" value="1"/>
</dbReference>
<evidence type="ECO:0000256" key="2">
    <source>
        <dbReference type="ARBA" id="ARBA00008787"/>
    </source>
</evidence>
<dbReference type="Gene3D" id="1.20.120.340">
    <property type="entry name" value="Flagellar protein FliS"/>
    <property type="match status" value="1"/>
</dbReference>
<dbReference type="SUPFAM" id="SSF101116">
    <property type="entry name" value="Flagellar export chaperone FliS"/>
    <property type="match status" value="1"/>
</dbReference>
<dbReference type="EMBL" id="FPHB01000013">
    <property type="protein sequence ID" value="SFV51113.1"/>
    <property type="molecule type" value="Genomic_DNA"/>
</dbReference>